<evidence type="ECO:0000256" key="10">
    <source>
        <dbReference type="HAMAP-Rule" id="MF_00139"/>
    </source>
</evidence>
<dbReference type="InterPro" id="IPR002695">
    <property type="entry name" value="PurH-like"/>
</dbReference>
<evidence type="ECO:0000313" key="13">
    <source>
        <dbReference type="Proteomes" id="UP000261812"/>
    </source>
</evidence>
<dbReference type="SUPFAM" id="SSF52335">
    <property type="entry name" value="Methylglyoxal synthase-like"/>
    <property type="match status" value="1"/>
</dbReference>
<dbReference type="GO" id="GO:0006189">
    <property type="term" value="P:'de novo' IMP biosynthetic process"/>
    <property type="evidence" value="ECO:0007669"/>
    <property type="project" value="UniProtKB-UniRule"/>
</dbReference>
<evidence type="ECO:0000256" key="3">
    <source>
        <dbReference type="ARBA" id="ARBA00007667"/>
    </source>
</evidence>
<evidence type="ECO:0000256" key="2">
    <source>
        <dbReference type="ARBA" id="ARBA00004954"/>
    </source>
</evidence>
<dbReference type="SUPFAM" id="SSF53927">
    <property type="entry name" value="Cytidine deaminase-like"/>
    <property type="match status" value="1"/>
</dbReference>
<sequence>MGRIALLSTSNKQGLVELATALVQEFGFTLLSSGGTAKTLQAAGIPVTPVSEYTEAPEILGGRVKTLHPKIHGGILARRDRPEDEADLQAQGIHPIDLVVVNLYPFAETIAQPNVTLAAAIEQIDIGGPTLIRAAAKNHAHVTVLVDPSQYETYLQELRLHGEAQPAFRLACAQRAFALTASYDQAIAQYFQQMTTPSAEPPILPPVFHLTGQQKQVLRYGENPHQRAAWYISGSHPSGWATADLLQGKELSYNNLLDLEAARAVISEFLGESAPAAVIIKHTNPCGVAEGKTLVAAYERAFAADSVSAFGGIVALNRPLDVATAEALTRTFLECVVAPTCEEAALPILKTKPKMRVLTLPELQTAPTTAIQTIAGGFLVQDIHPTPIEPEAWQVVTATEPSPELMAELIFAWKVVKHVKSNAIVVSRDRQTQGIGAGQMNRVGAVKIALDQAGEAAHGGVLASDGFFPFADSVQAAARAGIAAIIQPGGSLRDNESIQAANEAGIAMVFTNRRHFRH</sequence>
<keyword evidence="6 10" id="KW-0378">Hydrolase</keyword>
<dbReference type="HAMAP" id="MF_00139">
    <property type="entry name" value="PurH"/>
    <property type="match status" value="1"/>
</dbReference>
<name>A0A7D6IQC3_9CYAN</name>
<dbReference type="PANTHER" id="PTHR11692">
    <property type="entry name" value="BIFUNCTIONAL PURINE BIOSYNTHESIS PROTEIN PURH"/>
    <property type="match status" value="1"/>
</dbReference>
<evidence type="ECO:0000256" key="4">
    <source>
        <dbReference type="ARBA" id="ARBA00022679"/>
    </source>
</evidence>
<evidence type="ECO:0000256" key="5">
    <source>
        <dbReference type="ARBA" id="ARBA00022755"/>
    </source>
</evidence>
<dbReference type="InterPro" id="IPR036914">
    <property type="entry name" value="MGS-like_dom_sf"/>
</dbReference>
<dbReference type="PANTHER" id="PTHR11692:SF0">
    <property type="entry name" value="BIFUNCTIONAL PURINE BIOSYNTHESIS PROTEIN ATIC"/>
    <property type="match status" value="1"/>
</dbReference>
<dbReference type="EC" id="3.5.4.10" evidence="10"/>
<dbReference type="NCBIfam" id="NF002049">
    <property type="entry name" value="PRK00881.1"/>
    <property type="match status" value="1"/>
</dbReference>
<dbReference type="PIRSF" id="PIRSF000414">
    <property type="entry name" value="AICARFT_IMPCHas"/>
    <property type="match status" value="1"/>
</dbReference>
<dbReference type="UniPathway" id="UPA00074">
    <property type="reaction ID" value="UER00133"/>
</dbReference>
<accession>A0A7D6IQC3</accession>
<dbReference type="CDD" id="cd01421">
    <property type="entry name" value="IMPCH"/>
    <property type="match status" value="1"/>
</dbReference>
<evidence type="ECO:0000256" key="9">
    <source>
        <dbReference type="ARBA" id="ARBA00050687"/>
    </source>
</evidence>
<gene>
    <name evidence="10 12" type="primary">purH</name>
    <name evidence="12" type="ORF">D3A95_12030</name>
</gene>
<dbReference type="SMART" id="SM00798">
    <property type="entry name" value="AICARFT_IMPCHas"/>
    <property type="match status" value="1"/>
</dbReference>
<dbReference type="Proteomes" id="UP000261812">
    <property type="component" value="Chromosome"/>
</dbReference>
<dbReference type="GO" id="GO:0004643">
    <property type="term" value="F:phosphoribosylaminoimidazolecarboxamide formyltransferase activity"/>
    <property type="evidence" value="ECO:0007669"/>
    <property type="project" value="UniProtKB-UniRule"/>
</dbReference>
<evidence type="ECO:0000259" key="11">
    <source>
        <dbReference type="PROSITE" id="PS51855"/>
    </source>
</evidence>
<evidence type="ECO:0000256" key="7">
    <source>
        <dbReference type="ARBA" id="ARBA00023268"/>
    </source>
</evidence>
<evidence type="ECO:0000256" key="6">
    <source>
        <dbReference type="ARBA" id="ARBA00022801"/>
    </source>
</evidence>
<dbReference type="InterPro" id="IPR016193">
    <property type="entry name" value="Cytidine_deaminase-like"/>
</dbReference>
<dbReference type="EC" id="2.1.2.3" evidence="10"/>
<organism evidence="12 13">
    <name type="scientific">Thermosynechococcus sichuanensis E542</name>
    <dbReference type="NCBI Taxonomy" id="2016101"/>
    <lineage>
        <taxon>Bacteria</taxon>
        <taxon>Bacillati</taxon>
        <taxon>Cyanobacteriota</taxon>
        <taxon>Cyanophyceae</taxon>
        <taxon>Acaryochloridales</taxon>
        <taxon>Thermosynechococcaceae</taxon>
        <taxon>Thermosynechococcus</taxon>
        <taxon>Thermosynechococcus sichuanensis</taxon>
    </lineage>
</organism>
<keyword evidence="13" id="KW-1185">Reference proteome</keyword>
<protein>
    <recommendedName>
        <fullName evidence="10">Bifunctional purine biosynthesis protein PurH</fullName>
    </recommendedName>
    <domain>
        <recommendedName>
            <fullName evidence="10">Phosphoribosylaminoimidazolecarboxamide formyltransferase</fullName>
            <ecNumber evidence="10">2.1.2.3</ecNumber>
        </recommendedName>
        <alternativeName>
            <fullName evidence="10">AICAR transformylase</fullName>
        </alternativeName>
    </domain>
    <domain>
        <recommendedName>
            <fullName evidence="10">IMP cyclohydrolase</fullName>
            <ecNumber evidence="10">3.5.4.10</ecNumber>
        </recommendedName>
        <alternativeName>
            <fullName evidence="10">ATIC</fullName>
        </alternativeName>
        <alternativeName>
            <fullName evidence="10">IMP synthase</fullName>
        </alternativeName>
        <alternativeName>
            <fullName evidence="10">Inosinicase</fullName>
        </alternativeName>
    </domain>
</protein>
<comment type="pathway">
    <text evidence="2 10">Purine metabolism; IMP biosynthesis via de novo pathway; 5-formamido-1-(5-phospho-D-ribosyl)imidazole-4-carboxamide from 5-amino-1-(5-phospho-D-ribosyl)imidazole-4-carboxamide (10-formyl THF route): step 1/1.</text>
</comment>
<dbReference type="GO" id="GO:0005829">
    <property type="term" value="C:cytosol"/>
    <property type="evidence" value="ECO:0007669"/>
    <property type="project" value="TreeGrafter"/>
</dbReference>
<dbReference type="Pfam" id="PF01808">
    <property type="entry name" value="AICARFT_IMPCHas"/>
    <property type="match status" value="1"/>
</dbReference>
<dbReference type="EMBL" id="CP032152">
    <property type="protein sequence ID" value="QLL29530.1"/>
    <property type="molecule type" value="Genomic_DNA"/>
</dbReference>
<dbReference type="KEGG" id="tsq:D3A95_12030"/>
<evidence type="ECO:0000256" key="1">
    <source>
        <dbReference type="ARBA" id="ARBA00004844"/>
    </source>
</evidence>
<dbReference type="InterPro" id="IPR024051">
    <property type="entry name" value="AICAR_Tfase_dup_dom_sf"/>
</dbReference>
<dbReference type="FunFam" id="3.40.50.1380:FF:000001">
    <property type="entry name" value="Bifunctional purine biosynthesis protein PurH"/>
    <property type="match status" value="1"/>
</dbReference>
<proteinExistence type="inferred from homology"/>
<comment type="domain">
    <text evidence="10">The IMP cyclohydrolase activity resides in the N-terminal region.</text>
</comment>
<keyword evidence="4 10" id="KW-0808">Transferase</keyword>
<feature type="domain" description="MGS-like" evidence="11">
    <location>
        <begin position="1"/>
        <end position="146"/>
    </location>
</feature>
<dbReference type="PROSITE" id="PS51855">
    <property type="entry name" value="MGS"/>
    <property type="match status" value="1"/>
</dbReference>
<dbReference type="NCBIfam" id="TIGR00355">
    <property type="entry name" value="purH"/>
    <property type="match status" value="1"/>
</dbReference>
<comment type="catalytic activity">
    <reaction evidence="9 10">
        <text>IMP + H2O = 5-formamido-1-(5-phospho-D-ribosyl)imidazole-4-carboxamide</text>
        <dbReference type="Rhea" id="RHEA:18445"/>
        <dbReference type="ChEBI" id="CHEBI:15377"/>
        <dbReference type="ChEBI" id="CHEBI:58053"/>
        <dbReference type="ChEBI" id="CHEBI:58467"/>
        <dbReference type="EC" id="3.5.4.10"/>
    </reaction>
</comment>
<keyword evidence="5 10" id="KW-0658">Purine biosynthesis</keyword>
<dbReference type="FunFam" id="3.40.140.20:FF:000001">
    <property type="entry name" value="Bifunctional purine biosynthesis protein PurH"/>
    <property type="match status" value="1"/>
</dbReference>
<dbReference type="RefSeq" id="WP_181495206.1">
    <property type="nucleotide sequence ID" value="NZ_CP032152.1"/>
</dbReference>
<evidence type="ECO:0000313" key="12">
    <source>
        <dbReference type="EMBL" id="QLL29530.1"/>
    </source>
</evidence>
<dbReference type="AlphaFoldDB" id="A0A7D6IQC3"/>
<dbReference type="Gene3D" id="3.40.140.20">
    <property type="match status" value="2"/>
</dbReference>
<reference evidence="13" key="1">
    <citation type="submission" date="2018-09" db="EMBL/GenBank/DDBJ databases">
        <title>Complete genome sequence of thermophilic cyanobacteria strain Thermosynechococcus elongatus PKUAC-SCTE542.</title>
        <authorList>
            <person name="Liang Y."/>
            <person name="Tang J."/>
            <person name="Daroch M."/>
        </authorList>
    </citation>
    <scope>NUCLEOTIDE SEQUENCE [LARGE SCALE GENOMIC DNA]</scope>
    <source>
        <strain evidence="13">E542</strain>
    </source>
</reference>
<dbReference type="SMART" id="SM00851">
    <property type="entry name" value="MGS"/>
    <property type="match status" value="1"/>
</dbReference>
<keyword evidence="7 10" id="KW-0511">Multifunctional enzyme</keyword>
<comment type="catalytic activity">
    <reaction evidence="8 10">
        <text>(6R)-10-formyltetrahydrofolate + 5-amino-1-(5-phospho-beta-D-ribosyl)imidazole-4-carboxamide = 5-formamido-1-(5-phospho-D-ribosyl)imidazole-4-carboxamide + (6S)-5,6,7,8-tetrahydrofolate</text>
        <dbReference type="Rhea" id="RHEA:22192"/>
        <dbReference type="ChEBI" id="CHEBI:57453"/>
        <dbReference type="ChEBI" id="CHEBI:58467"/>
        <dbReference type="ChEBI" id="CHEBI:58475"/>
        <dbReference type="ChEBI" id="CHEBI:195366"/>
        <dbReference type="EC" id="2.1.2.3"/>
    </reaction>
</comment>
<evidence type="ECO:0000256" key="8">
    <source>
        <dbReference type="ARBA" id="ARBA00050488"/>
    </source>
</evidence>
<dbReference type="Pfam" id="PF02142">
    <property type="entry name" value="MGS"/>
    <property type="match status" value="1"/>
</dbReference>
<dbReference type="Gene3D" id="3.40.50.1380">
    <property type="entry name" value="Methylglyoxal synthase-like domain"/>
    <property type="match status" value="1"/>
</dbReference>
<dbReference type="InterPro" id="IPR011607">
    <property type="entry name" value="MGS-like_dom"/>
</dbReference>
<comment type="similarity">
    <text evidence="3 10">Belongs to the PurH family.</text>
</comment>
<comment type="pathway">
    <text evidence="1 10">Purine metabolism; IMP biosynthesis via de novo pathway; IMP from 5-formamido-1-(5-phospho-D-ribosyl)imidazole-4-carboxamide: step 1/1.</text>
</comment>
<dbReference type="GO" id="GO:0003937">
    <property type="term" value="F:IMP cyclohydrolase activity"/>
    <property type="evidence" value="ECO:0007669"/>
    <property type="project" value="UniProtKB-UniRule"/>
</dbReference>